<dbReference type="Pfam" id="PF19866">
    <property type="entry name" value="DUF6339"/>
    <property type="match status" value="1"/>
</dbReference>
<accession>A0A0R1GLP5</accession>
<evidence type="ECO:0000313" key="1">
    <source>
        <dbReference type="EMBL" id="KRK34973.1"/>
    </source>
</evidence>
<reference evidence="1 2" key="1">
    <citation type="journal article" date="2015" name="Genome Announc.">
        <title>Expanding the biotechnology potential of lactobacilli through comparative genomics of 213 strains and associated genera.</title>
        <authorList>
            <person name="Sun Z."/>
            <person name="Harris H.M."/>
            <person name="McCann A."/>
            <person name="Guo C."/>
            <person name="Argimon S."/>
            <person name="Zhang W."/>
            <person name="Yang X."/>
            <person name="Jeffery I.B."/>
            <person name="Cooney J.C."/>
            <person name="Kagawa T.F."/>
            <person name="Liu W."/>
            <person name="Song Y."/>
            <person name="Salvetti E."/>
            <person name="Wrobel A."/>
            <person name="Rasinkangas P."/>
            <person name="Parkhill J."/>
            <person name="Rea M.C."/>
            <person name="O'Sullivan O."/>
            <person name="Ritari J."/>
            <person name="Douillard F.P."/>
            <person name="Paul Ross R."/>
            <person name="Yang R."/>
            <person name="Briner A.E."/>
            <person name="Felis G.E."/>
            <person name="de Vos W.M."/>
            <person name="Barrangou R."/>
            <person name="Klaenhammer T.R."/>
            <person name="Caufield P.W."/>
            <person name="Cui Y."/>
            <person name="Zhang H."/>
            <person name="O'Toole P.W."/>
        </authorList>
    </citation>
    <scope>NUCLEOTIDE SEQUENCE [LARGE SCALE GENOMIC DNA]</scope>
    <source>
        <strain evidence="1 2">DSM 20003</strain>
    </source>
</reference>
<dbReference type="PATRIC" id="fig|1423726.3.peg.339"/>
<dbReference type="InterPro" id="IPR045920">
    <property type="entry name" value="DUF6339"/>
</dbReference>
<dbReference type="OrthoDB" id="2339629at2"/>
<dbReference type="STRING" id="1423726.FC07_GL000324"/>
<keyword evidence="2" id="KW-1185">Reference proteome</keyword>
<proteinExistence type="predicted"/>
<protein>
    <submittedName>
        <fullName evidence="1">Uncharacterized protein</fullName>
    </submittedName>
</protein>
<dbReference type="EMBL" id="AZDA01000084">
    <property type="protein sequence ID" value="KRK34973.1"/>
    <property type="molecule type" value="Genomic_DNA"/>
</dbReference>
<comment type="caution">
    <text evidence="1">The sequence shown here is derived from an EMBL/GenBank/DDBJ whole genome shotgun (WGS) entry which is preliminary data.</text>
</comment>
<dbReference type="AlphaFoldDB" id="A0A0R1GLP5"/>
<name>A0A0R1GLP5_9LACO</name>
<gene>
    <name evidence="1" type="ORF">FC07_GL000324</name>
</gene>
<dbReference type="Proteomes" id="UP000051461">
    <property type="component" value="Unassembled WGS sequence"/>
</dbReference>
<organism evidence="1 2">
    <name type="scientific">Loigolactobacillus bifermentans DSM 20003</name>
    <dbReference type="NCBI Taxonomy" id="1423726"/>
    <lineage>
        <taxon>Bacteria</taxon>
        <taxon>Bacillati</taxon>
        <taxon>Bacillota</taxon>
        <taxon>Bacilli</taxon>
        <taxon>Lactobacillales</taxon>
        <taxon>Lactobacillaceae</taxon>
        <taxon>Loigolactobacillus</taxon>
    </lineage>
</organism>
<sequence length="255" mass="29759">MQIPIVTNKFLDTFDTNFDVDFGNFYKLQNVTYIDQLMAQKQNLIRTSKTYDYQELKLPEKNEYDYSFENIVLLHEQLKHLNPVEAADPRVWVALENTDFLAYHLKILKLMNYKVGKQAQSIKSRSVFSINGKKRALAINNLSSLWWIGQMMYDAQSDEPYHFVRAFTETEFRGNFVALSSSNVIDNEQIRMGIFDAVFELIEQGVIKQNRKAFTEANKIMNLVGGIRLLDFLDRAEVKQMVLHGLPRQLSQRDQ</sequence>
<evidence type="ECO:0000313" key="2">
    <source>
        <dbReference type="Proteomes" id="UP000051461"/>
    </source>
</evidence>
<dbReference type="RefSeq" id="WP_057904841.1">
    <property type="nucleotide sequence ID" value="NZ_AZDA01000084.1"/>
</dbReference>